<keyword evidence="5" id="KW-1185">Reference proteome</keyword>
<comment type="caution">
    <text evidence="4">The sequence shown here is derived from an EMBL/GenBank/DDBJ whole genome shotgun (WGS) entry which is preliminary data.</text>
</comment>
<dbReference type="PANTHER" id="PTHR43420">
    <property type="entry name" value="ACETYLTRANSFERASE"/>
    <property type="match status" value="1"/>
</dbReference>
<evidence type="ECO:0000256" key="1">
    <source>
        <dbReference type="ARBA" id="ARBA00022679"/>
    </source>
</evidence>
<keyword evidence="1" id="KW-0808">Transferase</keyword>
<dbReference type="InterPro" id="IPR050680">
    <property type="entry name" value="YpeA/RimI_acetyltransf"/>
</dbReference>
<feature type="domain" description="N-acetyltransferase" evidence="3">
    <location>
        <begin position="11"/>
        <end position="154"/>
    </location>
</feature>
<keyword evidence="2" id="KW-0012">Acyltransferase</keyword>
<dbReference type="InterPro" id="IPR016181">
    <property type="entry name" value="Acyl_CoA_acyltransferase"/>
</dbReference>
<reference evidence="4" key="1">
    <citation type="submission" date="2018-12" db="EMBL/GenBank/DDBJ databases">
        <authorList>
            <person name="Sun L."/>
            <person name="Chen Z."/>
        </authorList>
    </citation>
    <scope>NUCLEOTIDE SEQUENCE [LARGE SCALE GENOMIC DNA]</scope>
    <source>
        <strain evidence="4">DSM 16012</strain>
    </source>
</reference>
<dbReference type="SUPFAM" id="SSF55729">
    <property type="entry name" value="Acyl-CoA N-acyltransferases (Nat)"/>
    <property type="match status" value="1"/>
</dbReference>
<evidence type="ECO:0000256" key="2">
    <source>
        <dbReference type="ARBA" id="ARBA00023315"/>
    </source>
</evidence>
<gene>
    <name evidence="4" type="ORF">D4N35_001565</name>
</gene>
<dbReference type="Gene3D" id="3.40.630.30">
    <property type="match status" value="1"/>
</dbReference>
<dbReference type="AlphaFoldDB" id="A0A443J473"/>
<accession>A0A443J473</accession>
<evidence type="ECO:0000313" key="4">
    <source>
        <dbReference type="EMBL" id="RWR15249.1"/>
    </source>
</evidence>
<evidence type="ECO:0000313" key="5">
    <source>
        <dbReference type="Proteomes" id="UP000273811"/>
    </source>
</evidence>
<dbReference type="GO" id="GO:0016747">
    <property type="term" value="F:acyltransferase activity, transferring groups other than amino-acyl groups"/>
    <property type="evidence" value="ECO:0007669"/>
    <property type="project" value="InterPro"/>
</dbReference>
<dbReference type="Pfam" id="PF00583">
    <property type="entry name" value="Acetyltransf_1"/>
    <property type="match status" value="1"/>
</dbReference>
<dbReference type="RefSeq" id="WP_120068874.1">
    <property type="nucleotide sequence ID" value="NZ_CP126113.1"/>
</dbReference>
<protein>
    <submittedName>
        <fullName evidence="4">GNAT family N-acetyltransferase</fullName>
    </submittedName>
</protein>
<dbReference type="PROSITE" id="PS51186">
    <property type="entry name" value="GNAT"/>
    <property type="match status" value="1"/>
</dbReference>
<dbReference type="InterPro" id="IPR000182">
    <property type="entry name" value="GNAT_dom"/>
</dbReference>
<organism evidence="4 5">
    <name type="scientific">Siminovitchia fortis</name>
    <dbReference type="NCBI Taxonomy" id="254758"/>
    <lineage>
        <taxon>Bacteria</taxon>
        <taxon>Bacillati</taxon>
        <taxon>Bacillota</taxon>
        <taxon>Bacilli</taxon>
        <taxon>Bacillales</taxon>
        <taxon>Bacillaceae</taxon>
        <taxon>Siminovitchia</taxon>
    </lineage>
</organism>
<dbReference type="OrthoDB" id="4228396at2"/>
<name>A0A443J473_9BACI</name>
<sequence>MMLKIKKLIDVPIRDACEAWNKGFADYYVNMQMTAGQFTFRFGWDELSPDYSFIAYYDGLPAGIILNGIITTNGKRLAWNGGTAVAVSFRDKGIARKLMESTMELYKQEKVDVASLEAFTVNDRAIRLYESFGYRTVDNLLFLKKTESEEKSLGNIPEIPGYSLHHGLAHEIRDLSFYQHDAPWKTQWNFIRNGESIVVKDRNGIAAAYALFQKRNGKIILLQCAADERLPNKPELFQYMINHLLQTESRTVSTYNLPEKNKLLINVLEKAGFKEEFTDQKVPLKQVFMKKIMT</sequence>
<dbReference type="EMBL" id="QYTU02000001">
    <property type="protein sequence ID" value="RWR15249.1"/>
    <property type="molecule type" value="Genomic_DNA"/>
</dbReference>
<dbReference type="Proteomes" id="UP000273811">
    <property type="component" value="Unassembled WGS sequence"/>
</dbReference>
<proteinExistence type="predicted"/>
<dbReference type="CDD" id="cd04301">
    <property type="entry name" value="NAT_SF"/>
    <property type="match status" value="1"/>
</dbReference>
<evidence type="ECO:0000259" key="3">
    <source>
        <dbReference type="PROSITE" id="PS51186"/>
    </source>
</evidence>